<dbReference type="AlphaFoldDB" id="A0A8H9FS27"/>
<organism evidence="3 4">
    <name type="scientific">Knoellia flava</name>
    <dbReference type="NCBI Taxonomy" id="913969"/>
    <lineage>
        <taxon>Bacteria</taxon>
        <taxon>Bacillati</taxon>
        <taxon>Actinomycetota</taxon>
        <taxon>Actinomycetes</taxon>
        <taxon>Micrococcales</taxon>
        <taxon>Intrasporangiaceae</taxon>
        <taxon>Knoellia</taxon>
    </lineage>
</organism>
<dbReference type="EMBL" id="BMEA01000001">
    <property type="protein sequence ID" value="GGB72591.1"/>
    <property type="molecule type" value="Genomic_DNA"/>
</dbReference>
<dbReference type="Proteomes" id="UP000628079">
    <property type="component" value="Unassembled WGS sequence"/>
</dbReference>
<reference evidence="3" key="1">
    <citation type="journal article" date="2014" name="Int. J. Syst. Evol. Microbiol.">
        <title>Complete genome sequence of Corynebacterium casei LMG S-19264T (=DSM 44701T), isolated from a smear-ripened cheese.</title>
        <authorList>
            <consortium name="US DOE Joint Genome Institute (JGI-PGF)"/>
            <person name="Walter F."/>
            <person name="Albersmeier A."/>
            <person name="Kalinowski J."/>
            <person name="Ruckert C."/>
        </authorList>
    </citation>
    <scope>NUCLEOTIDE SEQUENCE</scope>
    <source>
        <strain evidence="3">CGMCC 1.10749</strain>
    </source>
</reference>
<protein>
    <recommendedName>
        <fullName evidence="5">Serine/threonine protein kinase</fullName>
    </recommendedName>
</protein>
<sequence length="280" mass="28979">MSPDLEDLLRGELRGAASGAPHHLGVADTDVLTRGHRVVVRRRILTGVGAAAVVLALAGTIGVLAPRPGDTDTLPAVPTPTTTPTTKPTPTPTTSATATASPTATPIATNTPTPTETPTSSDTPANTATATPSTYPWSDPVVVGGVTYTARVVPAMYGDRAGHKAEVRADGVLVGTRSDANGEPSLLVLSDPTVVFAAHVGPWADVITENDQPVSGEKFETIRAPYPEPHTGKLDAVMITIIKLPRAATVDENDNVQGMVVRLPDGTEQRYCVGFCSPGE</sequence>
<evidence type="ECO:0000313" key="3">
    <source>
        <dbReference type="EMBL" id="GGB72591.1"/>
    </source>
</evidence>
<feature type="region of interest" description="Disordered" evidence="1">
    <location>
        <begin position="64"/>
        <end position="136"/>
    </location>
</feature>
<evidence type="ECO:0000256" key="1">
    <source>
        <dbReference type="SAM" id="MobiDB-lite"/>
    </source>
</evidence>
<keyword evidence="2" id="KW-0812">Transmembrane</keyword>
<evidence type="ECO:0000256" key="2">
    <source>
        <dbReference type="SAM" id="Phobius"/>
    </source>
</evidence>
<comment type="caution">
    <text evidence="3">The sequence shown here is derived from an EMBL/GenBank/DDBJ whole genome shotgun (WGS) entry which is preliminary data.</text>
</comment>
<feature type="compositionally biased region" description="Low complexity" evidence="1">
    <location>
        <begin position="73"/>
        <end position="134"/>
    </location>
</feature>
<proteinExistence type="predicted"/>
<gene>
    <name evidence="3" type="ORF">GCM10011314_10080</name>
</gene>
<dbReference type="RefSeq" id="WP_035948553.1">
    <property type="nucleotide sequence ID" value="NZ_BMEA01000001.1"/>
</dbReference>
<evidence type="ECO:0000313" key="4">
    <source>
        <dbReference type="Proteomes" id="UP000628079"/>
    </source>
</evidence>
<accession>A0A8H9FS27</accession>
<keyword evidence="2" id="KW-0472">Membrane</keyword>
<reference evidence="3" key="2">
    <citation type="submission" date="2020-09" db="EMBL/GenBank/DDBJ databases">
        <authorList>
            <person name="Sun Q."/>
            <person name="Zhou Y."/>
        </authorList>
    </citation>
    <scope>NUCLEOTIDE SEQUENCE</scope>
    <source>
        <strain evidence="3">CGMCC 1.10749</strain>
    </source>
</reference>
<feature type="transmembrane region" description="Helical" evidence="2">
    <location>
        <begin position="44"/>
        <end position="65"/>
    </location>
</feature>
<keyword evidence="2" id="KW-1133">Transmembrane helix</keyword>
<evidence type="ECO:0008006" key="5">
    <source>
        <dbReference type="Google" id="ProtNLM"/>
    </source>
</evidence>
<name>A0A8H9FS27_9MICO</name>